<name>A0A0E9T9T9_ANGAN</name>
<reference evidence="1" key="1">
    <citation type="submission" date="2014-11" db="EMBL/GenBank/DDBJ databases">
        <authorList>
            <person name="Amaro Gonzalez C."/>
        </authorList>
    </citation>
    <scope>NUCLEOTIDE SEQUENCE</scope>
</reference>
<protein>
    <submittedName>
        <fullName evidence="1">Uncharacterized protein</fullName>
    </submittedName>
</protein>
<sequence length="24" mass="2723">MTHKLRIEPWSSGTLKSGYECNGQ</sequence>
<reference evidence="1" key="2">
    <citation type="journal article" date="2015" name="Fish Shellfish Immunol.">
        <title>Early steps in the European eel (Anguilla anguilla)-Vibrio vulnificus interaction in the gills: Role of the RtxA13 toxin.</title>
        <authorList>
            <person name="Callol A."/>
            <person name="Pajuelo D."/>
            <person name="Ebbesson L."/>
            <person name="Teles M."/>
            <person name="MacKenzie S."/>
            <person name="Amaro C."/>
        </authorList>
    </citation>
    <scope>NUCLEOTIDE SEQUENCE</scope>
</reference>
<proteinExistence type="predicted"/>
<accession>A0A0E9T9T9</accession>
<dbReference type="EMBL" id="GBXM01058385">
    <property type="protein sequence ID" value="JAH50192.1"/>
    <property type="molecule type" value="Transcribed_RNA"/>
</dbReference>
<evidence type="ECO:0000313" key="1">
    <source>
        <dbReference type="EMBL" id="JAH50192.1"/>
    </source>
</evidence>
<organism evidence="1">
    <name type="scientific">Anguilla anguilla</name>
    <name type="common">European freshwater eel</name>
    <name type="synonym">Muraena anguilla</name>
    <dbReference type="NCBI Taxonomy" id="7936"/>
    <lineage>
        <taxon>Eukaryota</taxon>
        <taxon>Metazoa</taxon>
        <taxon>Chordata</taxon>
        <taxon>Craniata</taxon>
        <taxon>Vertebrata</taxon>
        <taxon>Euteleostomi</taxon>
        <taxon>Actinopterygii</taxon>
        <taxon>Neopterygii</taxon>
        <taxon>Teleostei</taxon>
        <taxon>Anguilliformes</taxon>
        <taxon>Anguillidae</taxon>
        <taxon>Anguilla</taxon>
    </lineage>
</organism>
<dbReference type="AlphaFoldDB" id="A0A0E9T9T9"/>